<dbReference type="OrthoDB" id="5952164at2759"/>
<comment type="caution">
    <text evidence="2">The sequence shown here is derived from an EMBL/GenBank/DDBJ whole genome shotgun (WGS) entry which is preliminary data.</text>
</comment>
<dbReference type="EMBL" id="CAJHNH020000199">
    <property type="protein sequence ID" value="CAG5116019.1"/>
    <property type="molecule type" value="Genomic_DNA"/>
</dbReference>
<keyword evidence="3" id="KW-1185">Reference proteome</keyword>
<dbReference type="Proteomes" id="UP000678393">
    <property type="component" value="Unassembled WGS sequence"/>
</dbReference>
<protein>
    <recommendedName>
        <fullName evidence="1">DUF4773 domain-containing protein</fullName>
    </recommendedName>
</protein>
<proteinExistence type="predicted"/>
<sequence length="341" mass="38469">MASIRRYVIRKRRCFVLLLFSCLLLTLLSSWFRMMLGYGEDQPLEENIVVPRVEPKYNVLEPPHFHANESSYSERRIGTDSELSFEARKATATVNTSSKTATMVPTKGTFQNQSEDIEVVKNKTLSQMGVLDGKESAKTIPKIVFLRKIWNLSVSFDDIGNIMKDTSFLNKLRPLNLSGPMLTSSRNRTSNFSLAMPLKMGYCDCWEHYCSCCVQLVSAQLHLSNKTCANFSFASKTHEMNVTFTIDSKPVYNGIISADAPPLLCLGSTPAVADMCVHFFNMTYRVDRLGLHKSQILGCADMSLNIYNKTISVFPVDCFQIPGDPNHHQKEEHIILPNFVP</sequence>
<organism evidence="2 3">
    <name type="scientific">Candidula unifasciata</name>
    <dbReference type="NCBI Taxonomy" id="100452"/>
    <lineage>
        <taxon>Eukaryota</taxon>
        <taxon>Metazoa</taxon>
        <taxon>Spiralia</taxon>
        <taxon>Lophotrochozoa</taxon>
        <taxon>Mollusca</taxon>
        <taxon>Gastropoda</taxon>
        <taxon>Heterobranchia</taxon>
        <taxon>Euthyneura</taxon>
        <taxon>Panpulmonata</taxon>
        <taxon>Eupulmonata</taxon>
        <taxon>Stylommatophora</taxon>
        <taxon>Helicina</taxon>
        <taxon>Helicoidea</taxon>
        <taxon>Geomitridae</taxon>
        <taxon>Candidula</taxon>
    </lineage>
</organism>
<reference evidence="2" key="1">
    <citation type="submission" date="2021-04" db="EMBL/GenBank/DDBJ databases">
        <authorList>
            <consortium name="Molecular Ecology Group"/>
        </authorList>
    </citation>
    <scope>NUCLEOTIDE SEQUENCE</scope>
</reference>
<evidence type="ECO:0000313" key="3">
    <source>
        <dbReference type="Proteomes" id="UP000678393"/>
    </source>
</evidence>
<evidence type="ECO:0000313" key="2">
    <source>
        <dbReference type="EMBL" id="CAG5116019.1"/>
    </source>
</evidence>
<accession>A0A8S3YFM8</accession>
<gene>
    <name evidence="2" type="ORF">CUNI_LOCUS1577</name>
</gene>
<dbReference type="PANTHER" id="PTHR36299">
    <property type="entry name" value="AGAP008005-PA"/>
    <property type="match status" value="1"/>
</dbReference>
<evidence type="ECO:0000259" key="1">
    <source>
        <dbReference type="Pfam" id="PF15998"/>
    </source>
</evidence>
<dbReference type="Pfam" id="PF15998">
    <property type="entry name" value="DUF4773"/>
    <property type="match status" value="1"/>
</dbReference>
<name>A0A8S3YFM8_9EUPU</name>
<dbReference type="AlphaFoldDB" id="A0A8S3YFM8"/>
<feature type="domain" description="DUF4773" evidence="1">
    <location>
        <begin position="202"/>
        <end position="321"/>
    </location>
</feature>
<dbReference type="PANTHER" id="PTHR36299:SF1">
    <property type="entry name" value="DUF4773 DOMAIN-CONTAINING PROTEIN"/>
    <property type="match status" value="1"/>
</dbReference>
<dbReference type="InterPro" id="IPR031941">
    <property type="entry name" value="DUF4773"/>
</dbReference>